<dbReference type="Pfam" id="PF19822">
    <property type="entry name" value="DUF6304"/>
    <property type="match status" value="1"/>
</dbReference>
<keyword evidence="2" id="KW-1185">Reference proteome</keyword>
<dbReference type="OrthoDB" id="653307at2"/>
<gene>
    <name evidence="1" type="ORF">A3860_08420</name>
</gene>
<name>A0A1V9FHG7_9BACT</name>
<reference evidence="1 2" key="1">
    <citation type="submission" date="2016-03" db="EMBL/GenBank/DDBJ databases">
        <title>Niastella vici sp. nov., isolated from farmland soil.</title>
        <authorList>
            <person name="Chen L."/>
            <person name="Wang D."/>
            <person name="Yang S."/>
            <person name="Wang G."/>
        </authorList>
    </citation>
    <scope>NUCLEOTIDE SEQUENCE [LARGE SCALE GENOMIC DNA]</scope>
    <source>
        <strain evidence="1 2">DJ57</strain>
    </source>
</reference>
<evidence type="ECO:0000313" key="2">
    <source>
        <dbReference type="Proteomes" id="UP000192796"/>
    </source>
</evidence>
<dbReference type="RefSeq" id="WP_081155546.1">
    <property type="nucleotide sequence ID" value="NZ_LVYD01000113.1"/>
</dbReference>
<organism evidence="1 2">
    <name type="scientific">Niastella vici</name>
    <dbReference type="NCBI Taxonomy" id="1703345"/>
    <lineage>
        <taxon>Bacteria</taxon>
        <taxon>Pseudomonadati</taxon>
        <taxon>Bacteroidota</taxon>
        <taxon>Chitinophagia</taxon>
        <taxon>Chitinophagales</taxon>
        <taxon>Chitinophagaceae</taxon>
        <taxon>Niastella</taxon>
    </lineage>
</organism>
<dbReference type="EMBL" id="LVYD01000113">
    <property type="protein sequence ID" value="OQP57646.1"/>
    <property type="molecule type" value="Genomic_DNA"/>
</dbReference>
<dbReference type="Proteomes" id="UP000192796">
    <property type="component" value="Unassembled WGS sequence"/>
</dbReference>
<proteinExistence type="predicted"/>
<sequence>MTAIYKGLYKDSLGTREIQIENDFNTLTTEIDGVVFSGSEFDDLSVDDKSKYTAEQLAGFTFLRTPIYQTDRFAETLCNCLFEIAVPQVIIDRLNNLQFYSDLKIEISLGNARNDRPGTGIEYEHVTLSLEIADKIYTGTSGYFESCFDGIRDQIRDEYHLKNCYGCMYGDYSVYGQGSFGTMLCFRNQKEEYSKVTNKDEYMELDAPYRHVQEIYCCDQYEIRKKGAGYRG</sequence>
<protein>
    <submittedName>
        <fullName evidence="1">Uncharacterized protein</fullName>
    </submittedName>
</protein>
<dbReference type="AlphaFoldDB" id="A0A1V9FHG7"/>
<accession>A0A1V9FHG7</accession>
<dbReference type="InterPro" id="IPR046271">
    <property type="entry name" value="DUF6304"/>
</dbReference>
<evidence type="ECO:0000313" key="1">
    <source>
        <dbReference type="EMBL" id="OQP57646.1"/>
    </source>
</evidence>
<dbReference type="STRING" id="1703345.A3860_08420"/>
<comment type="caution">
    <text evidence="1">The sequence shown here is derived from an EMBL/GenBank/DDBJ whole genome shotgun (WGS) entry which is preliminary data.</text>
</comment>